<dbReference type="EMBL" id="CP119316">
    <property type="protein sequence ID" value="WEK46032.1"/>
    <property type="molecule type" value="Genomic_DNA"/>
</dbReference>
<evidence type="ECO:0000313" key="1">
    <source>
        <dbReference type="EMBL" id="WEK46032.1"/>
    </source>
</evidence>
<name>A0AAJ5X569_9SPHN</name>
<gene>
    <name evidence="1" type="ORF">P0Y56_13515</name>
</gene>
<evidence type="ECO:0000313" key="2">
    <source>
        <dbReference type="Proteomes" id="UP001218362"/>
    </source>
</evidence>
<dbReference type="Proteomes" id="UP001218362">
    <property type="component" value="Chromosome"/>
</dbReference>
<sequence length="116" mass="12891">MEFSDPRMAAAATEYEQRHRDELARMTTMPGAEILARRDEFPLPVGTEVAGLLHALVRARKPRTNQLWLFDAVPRPCRADLPGAGDQHRSGRRQAGACRDDARACLPCRAGRAALR</sequence>
<dbReference type="KEGG" id="acob:P0Y56_13515"/>
<dbReference type="AlphaFoldDB" id="A0AAJ5X569"/>
<proteinExistence type="predicted"/>
<protein>
    <submittedName>
        <fullName evidence="1">Uncharacterized protein</fullName>
    </submittedName>
</protein>
<reference evidence="1" key="1">
    <citation type="submission" date="2023-03" db="EMBL/GenBank/DDBJ databases">
        <title>Andean soil-derived lignocellulolytic bacterial consortium as a source of novel taxa and putative plastic-active enzymes.</title>
        <authorList>
            <person name="Diaz-Garcia L."/>
            <person name="Chuvochina M."/>
            <person name="Feuerriegel G."/>
            <person name="Bunk B."/>
            <person name="Sproer C."/>
            <person name="Streit W.R."/>
            <person name="Rodriguez L.M."/>
            <person name="Overmann J."/>
            <person name="Jimenez D.J."/>
        </authorList>
    </citation>
    <scope>NUCLEOTIDE SEQUENCE</scope>
    <source>
        <strain evidence="1">MAG 26</strain>
    </source>
</reference>
<accession>A0AAJ5X569</accession>
<organism evidence="1 2">
    <name type="scientific">Candidatus Andeanibacterium colombiense</name>
    <dbReference type="NCBI Taxonomy" id="3121345"/>
    <lineage>
        <taxon>Bacteria</taxon>
        <taxon>Pseudomonadati</taxon>
        <taxon>Pseudomonadota</taxon>
        <taxon>Alphaproteobacteria</taxon>
        <taxon>Sphingomonadales</taxon>
        <taxon>Sphingomonadaceae</taxon>
        <taxon>Candidatus Andeanibacterium</taxon>
    </lineage>
</organism>